<name>A0A9J6A5H5_SOLCO</name>
<comment type="caution">
    <text evidence="2">The sequence shown here is derived from an EMBL/GenBank/DDBJ whole genome shotgun (WGS) entry which is preliminary data.</text>
</comment>
<protein>
    <submittedName>
        <fullName evidence="2">Uncharacterized protein</fullName>
    </submittedName>
</protein>
<sequence>MYSTDKLSDATYDLAWYCNMYPIGKLSVAIVDLSVGYAIIINLLTKVTYEVMPSEIGMKFDPIAALSTM</sequence>
<keyword evidence="1" id="KW-0812">Transmembrane</keyword>
<evidence type="ECO:0000313" key="3">
    <source>
        <dbReference type="Proteomes" id="UP000824120"/>
    </source>
</evidence>
<organism evidence="2 3">
    <name type="scientific">Solanum commersonii</name>
    <name type="common">Commerson's wild potato</name>
    <name type="synonym">Commerson's nightshade</name>
    <dbReference type="NCBI Taxonomy" id="4109"/>
    <lineage>
        <taxon>Eukaryota</taxon>
        <taxon>Viridiplantae</taxon>
        <taxon>Streptophyta</taxon>
        <taxon>Embryophyta</taxon>
        <taxon>Tracheophyta</taxon>
        <taxon>Spermatophyta</taxon>
        <taxon>Magnoliopsida</taxon>
        <taxon>eudicotyledons</taxon>
        <taxon>Gunneridae</taxon>
        <taxon>Pentapetalae</taxon>
        <taxon>asterids</taxon>
        <taxon>lamiids</taxon>
        <taxon>Solanales</taxon>
        <taxon>Solanaceae</taxon>
        <taxon>Solanoideae</taxon>
        <taxon>Solaneae</taxon>
        <taxon>Solanum</taxon>
    </lineage>
</organism>
<dbReference type="AlphaFoldDB" id="A0A9J6A5H5"/>
<accession>A0A9J6A5H5</accession>
<keyword evidence="1" id="KW-0472">Membrane</keyword>
<dbReference type="Proteomes" id="UP000824120">
    <property type="component" value="Chromosome 2"/>
</dbReference>
<proteinExistence type="predicted"/>
<gene>
    <name evidence="2" type="ORF">H5410_005011</name>
</gene>
<dbReference type="EMBL" id="JACXVP010000002">
    <property type="protein sequence ID" value="KAG5619793.1"/>
    <property type="molecule type" value="Genomic_DNA"/>
</dbReference>
<keyword evidence="3" id="KW-1185">Reference proteome</keyword>
<evidence type="ECO:0000256" key="1">
    <source>
        <dbReference type="SAM" id="Phobius"/>
    </source>
</evidence>
<feature type="transmembrane region" description="Helical" evidence="1">
    <location>
        <begin position="20"/>
        <end position="44"/>
    </location>
</feature>
<reference evidence="2 3" key="1">
    <citation type="submission" date="2020-09" db="EMBL/GenBank/DDBJ databases">
        <title>De no assembly of potato wild relative species, Solanum commersonii.</title>
        <authorList>
            <person name="Cho K."/>
        </authorList>
    </citation>
    <scope>NUCLEOTIDE SEQUENCE [LARGE SCALE GENOMIC DNA]</scope>
    <source>
        <strain evidence="2">LZ3.2</strain>
        <tissue evidence="2">Leaf</tissue>
    </source>
</reference>
<evidence type="ECO:0000313" key="2">
    <source>
        <dbReference type="EMBL" id="KAG5619793.1"/>
    </source>
</evidence>
<keyword evidence="1" id="KW-1133">Transmembrane helix</keyword>